<keyword evidence="1" id="KW-1133">Transmembrane helix</keyword>
<accession>A0ABN3UU87</accession>
<evidence type="ECO:0000256" key="1">
    <source>
        <dbReference type="SAM" id="Phobius"/>
    </source>
</evidence>
<evidence type="ECO:0000259" key="2">
    <source>
        <dbReference type="Pfam" id="PF03713"/>
    </source>
</evidence>
<dbReference type="PANTHER" id="PTHR36933">
    <property type="entry name" value="SLL0788 PROTEIN"/>
    <property type="match status" value="1"/>
</dbReference>
<feature type="transmembrane region" description="Helical" evidence="1">
    <location>
        <begin position="6"/>
        <end position="30"/>
    </location>
</feature>
<feature type="domain" description="DUF305" evidence="2">
    <location>
        <begin position="46"/>
        <end position="204"/>
    </location>
</feature>
<dbReference type="InterPro" id="IPR012347">
    <property type="entry name" value="Ferritin-like"/>
</dbReference>
<dbReference type="PANTHER" id="PTHR36933:SF1">
    <property type="entry name" value="SLL0788 PROTEIN"/>
    <property type="match status" value="1"/>
</dbReference>
<keyword evidence="4" id="KW-1185">Reference proteome</keyword>
<dbReference type="EMBL" id="BAAATZ010000037">
    <property type="protein sequence ID" value="GAA2738364.1"/>
    <property type="molecule type" value="Genomic_DNA"/>
</dbReference>
<keyword evidence="1" id="KW-0812">Transmembrane</keyword>
<dbReference type="Pfam" id="PF03713">
    <property type="entry name" value="DUF305"/>
    <property type="match status" value="1"/>
</dbReference>
<sequence>MSPRPLAGRVFSAVGFMVIGAVATLLLSGLGSSPGTARTSPAGAVDIGFSQDMIVHHQQAVTMAQTVRGRVGPSVSQLAGTIELNQLKEIGGLQGWLTLWDAPMVSSDPPMAWMDPKDHDHGGARTATRDVMPGMASLDELERLGEAEGEDLEVWFLQLMIRHHQGGLAMTTAAARRATLPQVRDLALLMSVAQRKETALMTGLLTSLGGRPLPATGP</sequence>
<dbReference type="RefSeq" id="WP_344457961.1">
    <property type="nucleotide sequence ID" value="NZ_BAAATZ010000037.1"/>
</dbReference>
<evidence type="ECO:0000313" key="4">
    <source>
        <dbReference type="Proteomes" id="UP001501842"/>
    </source>
</evidence>
<comment type="caution">
    <text evidence="3">The sequence shown here is derived from an EMBL/GenBank/DDBJ whole genome shotgun (WGS) entry which is preliminary data.</text>
</comment>
<dbReference type="InterPro" id="IPR005183">
    <property type="entry name" value="DUF305_CopM-like"/>
</dbReference>
<proteinExistence type="predicted"/>
<evidence type="ECO:0000313" key="3">
    <source>
        <dbReference type="EMBL" id="GAA2738364.1"/>
    </source>
</evidence>
<reference evidence="3 4" key="1">
    <citation type="journal article" date="2019" name="Int. J. Syst. Evol. Microbiol.">
        <title>The Global Catalogue of Microorganisms (GCM) 10K type strain sequencing project: providing services to taxonomists for standard genome sequencing and annotation.</title>
        <authorList>
            <consortium name="The Broad Institute Genomics Platform"/>
            <consortium name="The Broad Institute Genome Sequencing Center for Infectious Disease"/>
            <person name="Wu L."/>
            <person name="Ma J."/>
        </authorList>
    </citation>
    <scope>NUCLEOTIDE SEQUENCE [LARGE SCALE GENOMIC DNA]</scope>
    <source>
        <strain evidence="3 4">JCM 8201</strain>
    </source>
</reference>
<dbReference type="Gene3D" id="1.20.1260.10">
    <property type="match status" value="1"/>
</dbReference>
<organism evidence="3 4">
    <name type="scientific">Actinocorallia aurantiaca</name>
    <dbReference type="NCBI Taxonomy" id="46204"/>
    <lineage>
        <taxon>Bacteria</taxon>
        <taxon>Bacillati</taxon>
        <taxon>Actinomycetota</taxon>
        <taxon>Actinomycetes</taxon>
        <taxon>Streptosporangiales</taxon>
        <taxon>Thermomonosporaceae</taxon>
        <taxon>Actinocorallia</taxon>
    </lineage>
</organism>
<protein>
    <submittedName>
        <fullName evidence="3">DUF305 domain-containing protein</fullName>
    </submittedName>
</protein>
<dbReference type="Proteomes" id="UP001501842">
    <property type="component" value="Unassembled WGS sequence"/>
</dbReference>
<name>A0ABN3UU87_9ACTN</name>
<gene>
    <name evidence="3" type="ORF">GCM10010439_72120</name>
</gene>
<keyword evidence="1" id="KW-0472">Membrane</keyword>